<dbReference type="SUPFAM" id="SSF53955">
    <property type="entry name" value="Lysozyme-like"/>
    <property type="match status" value="1"/>
</dbReference>
<dbReference type="EMBL" id="FQUS01000003">
    <property type="protein sequence ID" value="SHE78422.1"/>
    <property type="molecule type" value="Genomic_DNA"/>
</dbReference>
<evidence type="ECO:0000256" key="2">
    <source>
        <dbReference type="SAM" id="MobiDB-lite"/>
    </source>
</evidence>
<feature type="chain" id="PRO_5012544693" evidence="3">
    <location>
        <begin position="22"/>
        <end position="685"/>
    </location>
</feature>
<feature type="signal peptide" evidence="3">
    <location>
        <begin position="1"/>
        <end position="21"/>
    </location>
</feature>
<dbReference type="GO" id="GO:0000270">
    <property type="term" value="P:peptidoglycan metabolic process"/>
    <property type="evidence" value="ECO:0007669"/>
    <property type="project" value="InterPro"/>
</dbReference>
<dbReference type="PANTHER" id="PTHR33734:SF22">
    <property type="entry name" value="MEMBRANE-BOUND LYTIC MUREIN TRANSGLYCOSYLASE D"/>
    <property type="match status" value="1"/>
</dbReference>
<name>A0A1M4WBT2_9BACT</name>
<protein>
    <submittedName>
        <fullName evidence="5">Membrane-bound lytic murein transglycosylase D</fullName>
    </submittedName>
</protein>
<feature type="domain" description="LysM" evidence="4">
    <location>
        <begin position="454"/>
        <end position="497"/>
    </location>
</feature>
<feature type="region of interest" description="Disordered" evidence="2">
    <location>
        <begin position="40"/>
        <end position="75"/>
    </location>
</feature>
<dbReference type="PANTHER" id="PTHR33734">
    <property type="entry name" value="LYSM DOMAIN-CONTAINING GPI-ANCHORED PROTEIN 2"/>
    <property type="match status" value="1"/>
</dbReference>
<dbReference type="Gene3D" id="3.10.350.10">
    <property type="entry name" value="LysM domain"/>
    <property type="match status" value="3"/>
</dbReference>
<dbReference type="CDD" id="cd00118">
    <property type="entry name" value="LysM"/>
    <property type="match status" value="4"/>
</dbReference>
<reference evidence="5 6" key="1">
    <citation type="submission" date="2016-11" db="EMBL/GenBank/DDBJ databases">
        <authorList>
            <person name="Jaros S."/>
            <person name="Januszkiewicz K."/>
            <person name="Wedrychowicz H."/>
        </authorList>
    </citation>
    <scope>NUCLEOTIDE SEQUENCE [LARGE SCALE GENOMIC DNA]</scope>
    <source>
        <strain evidence="5 6">DSM 21986</strain>
    </source>
</reference>
<dbReference type="InterPro" id="IPR000189">
    <property type="entry name" value="Transglyc_AS"/>
</dbReference>
<evidence type="ECO:0000256" key="3">
    <source>
        <dbReference type="SAM" id="SignalP"/>
    </source>
</evidence>
<dbReference type="GO" id="GO:0008932">
    <property type="term" value="F:lytic endotransglycosylase activity"/>
    <property type="evidence" value="ECO:0007669"/>
    <property type="project" value="TreeGrafter"/>
</dbReference>
<dbReference type="SUPFAM" id="SSF54106">
    <property type="entry name" value="LysM domain"/>
    <property type="match status" value="3"/>
</dbReference>
<dbReference type="PROSITE" id="PS00922">
    <property type="entry name" value="TRANSGLYCOSYLASE"/>
    <property type="match status" value="1"/>
</dbReference>
<feature type="compositionally biased region" description="Low complexity" evidence="2">
    <location>
        <begin position="63"/>
        <end position="72"/>
    </location>
</feature>
<dbReference type="CDD" id="cd16894">
    <property type="entry name" value="MltD-like"/>
    <property type="match status" value="1"/>
</dbReference>
<dbReference type="InterPro" id="IPR008258">
    <property type="entry name" value="Transglycosylase_SLT_dom_1"/>
</dbReference>
<evidence type="ECO:0000313" key="5">
    <source>
        <dbReference type="EMBL" id="SHE78422.1"/>
    </source>
</evidence>
<keyword evidence="3" id="KW-0732">Signal</keyword>
<dbReference type="Proteomes" id="UP000184041">
    <property type="component" value="Unassembled WGS sequence"/>
</dbReference>
<dbReference type="Gene3D" id="1.10.530.10">
    <property type="match status" value="1"/>
</dbReference>
<dbReference type="SMART" id="SM00257">
    <property type="entry name" value="LysM"/>
    <property type="match status" value="3"/>
</dbReference>
<organism evidence="5 6">
    <name type="scientific">Fodinibius roseus</name>
    <dbReference type="NCBI Taxonomy" id="1194090"/>
    <lineage>
        <taxon>Bacteria</taxon>
        <taxon>Pseudomonadati</taxon>
        <taxon>Balneolota</taxon>
        <taxon>Balneolia</taxon>
        <taxon>Balneolales</taxon>
        <taxon>Balneolaceae</taxon>
        <taxon>Fodinibius</taxon>
    </lineage>
</organism>
<keyword evidence="6" id="KW-1185">Reference proteome</keyword>
<feature type="compositionally biased region" description="Acidic residues" evidence="2">
    <location>
        <begin position="48"/>
        <end position="58"/>
    </location>
</feature>
<evidence type="ECO:0000259" key="4">
    <source>
        <dbReference type="PROSITE" id="PS51782"/>
    </source>
</evidence>
<comment type="similarity">
    <text evidence="1">Belongs to the transglycosylase Slt family.</text>
</comment>
<feature type="domain" description="LysM" evidence="4">
    <location>
        <begin position="552"/>
        <end position="602"/>
    </location>
</feature>
<dbReference type="Pfam" id="PF01464">
    <property type="entry name" value="SLT"/>
    <property type="match status" value="1"/>
</dbReference>
<dbReference type="InterPro" id="IPR036779">
    <property type="entry name" value="LysM_dom_sf"/>
</dbReference>
<dbReference type="InterPro" id="IPR018392">
    <property type="entry name" value="LysM"/>
</dbReference>
<gene>
    <name evidence="5" type="ORF">SAMN05443144_103173</name>
</gene>
<dbReference type="PROSITE" id="PS51782">
    <property type="entry name" value="LYSM"/>
    <property type="match status" value="3"/>
</dbReference>
<dbReference type="GO" id="GO:0016020">
    <property type="term" value="C:membrane"/>
    <property type="evidence" value="ECO:0007669"/>
    <property type="project" value="InterPro"/>
</dbReference>
<dbReference type="RefSeq" id="WP_084088018.1">
    <property type="nucleotide sequence ID" value="NZ_FQUS01000003.1"/>
</dbReference>
<evidence type="ECO:0000313" key="6">
    <source>
        <dbReference type="Proteomes" id="UP000184041"/>
    </source>
</evidence>
<feature type="compositionally biased region" description="Low complexity" evidence="2">
    <location>
        <begin position="522"/>
        <end position="536"/>
    </location>
</feature>
<dbReference type="AlphaFoldDB" id="A0A1M4WBT2"/>
<accession>A0A1M4WBT2</accession>
<dbReference type="Pfam" id="PF01476">
    <property type="entry name" value="LysM"/>
    <property type="match status" value="3"/>
</dbReference>
<feature type="region of interest" description="Disordered" evidence="2">
    <location>
        <begin position="491"/>
        <end position="552"/>
    </location>
</feature>
<dbReference type="STRING" id="1194090.SAMN05443144_103173"/>
<evidence type="ECO:0000256" key="1">
    <source>
        <dbReference type="ARBA" id="ARBA00007734"/>
    </source>
</evidence>
<feature type="domain" description="LysM" evidence="4">
    <location>
        <begin position="638"/>
        <end position="681"/>
    </location>
</feature>
<proteinExistence type="inferred from homology"/>
<dbReference type="InterPro" id="IPR023346">
    <property type="entry name" value="Lysozyme-like_dom_sf"/>
</dbReference>
<sequence length="685" mass="77359">MQQTLYSALILSLAISFSATAQQSQPTDAIELREVPTSPMLLPYNNPLEDEQEEEEQAGTDRSSFSGSMESSGDFRKDTMQRITEIYRIHVKAMEAQMNENPLQAEKHITDALYGLQELLDTYPELQTEQRFSELYRSIMTEYRKFYGIKESEMQAEGEIFAIQEELFSDSDEWMKESFSVPENLPAPSTSVPLVQNEKVNRSLMYFSMKRPEVMEKWLKRSEKYFPMMKEIFEEENVPTELIHLSMVESGLNPRAQSWASAVGMWQFIRGTGSVYGLDVTFWKDERRDPEKATRAAARHLRDLYEVWGDWHLALAGYNISPRGLKYAIRRGGGEKNYWEAWPHLPSETRNYVPSYIAATLIGMEPESFGFDKKYEEDPYSYDVYQVAPLMSLESLAEAAGITLEELKEYNPELLRWATPPGGKYPLKLPAGLKDTFAENYEDIPKDERGSNVAMHTVSSGESLGIIARKYGTSVQALYETNEGLSSTIHPGQKVVVPIPGGSAKEGSDEIASGRPADKSKASQASASEPSPESSSGKTEARTEKKPSGPVITYEVRKGDTIGHIAEWFDVTASKIRTWNNLTAYIRPGDRLEVHVEQSKKSYYQKISQMPFDEKQEIELKQRRNEDITLASLMGTDGEYTVQPNDTLIDIANKHGVSVDKLRELNGLSGSRIQVGETLIINSSE</sequence>